<dbReference type="GO" id="GO:0005506">
    <property type="term" value="F:iron ion binding"/>
    <property type="evidence" value="ECO:0007669"/>
    <property type="project" value="InterPro"/>
</dbReference>
<evidence type="ECO:0000256" key="10">
    <source>
        <dbReference type="SAM" id="Phobius"/>
    </source>
</evidence>
<dbReference type="PROSITE" id="PS00086">
    <property type="entry name" value="CYTOCHROME_P450"/>
    <property type="match status" value="1"/>
</dbReference>
<sequence>MAVLNTGMDIPSLGLPQYLVLVVAVTILLSASYITYNLLFHPLRSVPGPKLWAATQLPYMAGLLSGRLPFIIHALHEKYGDVVRVGPNRLSFTHPDAWRDIRGHRKHGQAEHGKDPAFYDMSRQNILGAGREEHARVRRILSHGFSAKSMQDQQPLIMRYVELLMQRLRERTTTTDQKTGESRREEGVVNMVSWFNFTTFDVIGDLAFGEPFGCLETSDYHPWVGAILAGIEQFGMYLTLQWYLPGGIKTLKRLSPWKYVGAPVEQQQDLAHQRIQKRLRAGTSRPDFVEAMATAKSDDGRMLTDAEMASNGRLLVLAGSETTATALSGVAYYLATHQDVQRKLADEVRSGFAAEDEIDLFSANRLTYMLAVLDEAMRMFPPVPSMLPRICEPGGAMICGYQVPGGTGLDIWPYAMNHSSRNFTEPEKFIPERWLEDEYQGYHFDKSRHAALQPFSVGPRNCIGKNLAYVEMRLILARLMWNYDMVLADRASEEFPNCKTFSLWLKGPLNVRLIPVARA</sequence>
<dbReference type="InterPro" id="IPR001128">
    <property type="entry name" value="Cyt_P450"/>
</dbReference>
<evidence type="ECO:0000256" key="6">
    <source>
        <dbReference type="ARBA" id="ARBA00023004"/>
    </source>
</evidence>
<dbReference type="RefSeq" id="XP_062719597.1">
    <property type="nucleotide sequence ID" value="XM_062869853.1"/>
</dbReference>
<keyword evidence="5 9" id="KW-0560">Oxidoreductase</keyword>
<gene>
    <name evidence="11" type="ORF">B0T15DRAFT_541330</name>
</gene>
<evidence type="ECO:0000256" key="1">
    <source>
        <dbReference type="ARBA" id="ARBA00001971"/>
    </source>
</evidence>
<feature type="binding site" description="axial binding residue" evidence="8">
    <location>
        <position position="462"/>
    </location>
    <ligand>
        <name>heme</name>
        <dbReference type="ChEBI" id="CHEBI:30413"/>
    </ligand>
    <ligandPart>
        <name>Fe</name>
        <dbReference type="ChEBI" id="CHEBI:18248"/>
    </ligandPart>
</feature>
<dbReference type="EMBL" id="JAUDZG010000006">
    <property type="protein sequence ID" value="KAK3303817.1"/>
    <property type="molecule type" value="Genomic_DNA"/>
</dbReference>
<accession>A0AAJ0GPM3</accession>
<dbReference type="InterPro" id="IPR002401">
    <property type="entry name" value="Cyt_P450_E_grp-I"/>
</dbReference>
<comment type="similarity">
    <text evidence="2 9">Belongs to the cytochrome P450 family.</text>
</comment>
<keyword evidence="6 8" id="KW-0408">Iron</keyword>
<dbReference type="PANTHER" id="PTHR24305">
    <property type="entry name" value="CYTOCHROME P450"/>
    <property type="match status" value="1"/>
</dbReference>
<feature type="transmembrane region" description="Helical" evidence="10">
    <location>
        <begin position="18"/>
        <end position="40"/>
    </location>
</feature>
<evidence type="ECO:0000313" key="11">
    <source>
        <dbReference type="EMBL" id="KAK3303817.1"/>
    </source>
</evidence>
<dbReference type="SUPFAM" id="SSF48264">
    <property type="entry name" value="Cytochrome P450"/>
    <property type="match status" value="1"/>
</dbReference>
<dbReference type="GO" id="GO:0016705">
    <property type="term" value="F:oxidoreductase activity, acting on paired donors, with incorporation or reduction of molecular oxygen"/>
    <property type="evidence" value="ECO:0007669"/>
    <property type="project" value="InterPro"/>
</dbReference>
<dbReference type="CDD" id="cd11058">
    <property type="entry name" value="CYP60B-like"/>
    <property type="match status" value="1"/>
</dbReference>
<comment type="cofactor">
    <cofactor evidence="1 8">
        <name>heme</name>
        <dbReference type="ChEBI" id="CHEBI:30413"/>
    </cofactor>
</comment>
<keyword evidence="12" id="KW-1185">Reference proteome</keyword>
<keyword evidence="7 9" id="KW-0503">Monooxygenase</keyword>
<dbReference type="AlphaFoldDB" id="A0AAJ0GPM3"/>
<evidence type="ECO:0000256" key="5">
    <source>
        <dbReference type="ARBA" id="ARBA00023002"/>
    </source>
</evidence>
<evidence type="ECO:0000256" key="8">
    <source>
        <dbReference type="PIRSR" id="PIRSR602401-1"/>
    </source>
</evidence>
<keyword evidence="3 8" id="KW-0349">Heme</keyword>
<evidence type="ECO:0000256" key="2">
    <source>
        <dbReference type="ARBA" id="ARBA00010617"/>
    </source>
</evidence>
<dbReference type="PRINTS" id="PR00385">
    <property type="entry name" value="P450"/>
</dbReference>
<evidence type="ECO:0000256" key="9">
    <source>
        <dbReference type="RuleBase" id="RU000461"/>
    </source>
</evidence>
<evidence type="ECO:0000256" key="7">
    <source>
        <dbReference type="ARBA" id="ARBA00023033"/>
    </source>
</evidence>
<keyword evidence="10" id="KW-0472">Membrane</keyword>
<dbReference type="Proteomes" id="UP001273166">
    <property type="component" value="Unassembled WGS sequence"/>
</dbReference>
<keyword evidence="10" id="KW-0812">Transmembrane</keyword>
<dbReference type="GO" id="GO:0004497">
    <property type="term" value="F:monooxygenase activity"/>
    <property type="evidence" value="ECO:0007669"/>
    <property type="project" value="UniProtKB-KW"/>
</dbReference>
<evidence type="ECO:0000256" key="3">
    <source>
        <dbReference type="ARBA" id="ARBA00022617"/>
    </source>
</evidence>
<dbReference type="Pfam" id="PF00067">
    <property type="entry name" value="p450"/>
    <property type="match status" value="1"/>
</dbReference>
<dbReference type="Gene3D" id="1.10.630.10">
    <property type="entry name" value="Cytochrome P450"/>
    <property type="match status" value="1"/>
</dbReference>
<dbReference type="PANTHER" id="PTHR24305:SF230">
    <property type="entry name" value="P450, PUTATIVE (EUROFUNG)-RELATED"/>
    <property type="match status" value="1"/>
</dbReference>
<dbReference type="GO" id="GO:0020037">
    <property type="term" value="F:heme binding"/>
    <property type="evidence" value="ECO:0007669"/>
    <property type="project" value="InterPro"/>
</dbReference>
<keyword evidence="4 8" id="KW-0479">Metal-binding</keyword>
<comment type="caution">
    <text evidence="11">The sequence shown here is derived from an EMBL/GenBank/DDBJ whole genome shotgun (WGS) entry which is preliminary data.</text>
</comment>
<reference evidence="11" key="1">
    <citation type="journal article" date="2023" name="Mol. Phylogenet. Evol.">
        <title>Genome-scale phylogeny and comparative genomics of the fungal order Sordariales.</title>
        <authorList>
            <person name="Hensen N."/>
            <person name="Bonometti L."/>
            <person name="Westerberg I."/>
            <person name="Brannstrom I.O."/>
            <person name="Guillou S."/>
            <person name="Cros-Aarteil S."/>
            <person name="Calhoun S."/>
            <person name="Haridas S."/>
            <person name="Kuo A."/>
            <person name="Mondo S."/>
            <person name="Pangilinan J."/>
            <person name="Riley R."/>
            <person name="LaButti K."/>
            <person name="Andreopoulos B."/>
            <person name="Lipzen A."/>
            <person name="Chen C."/>
            <person name="Yan M."/>
            <person name="Daum C."/>
            <person name="Ng V."/>
            <person name="Clum A."/>
            <person name="Steindorff A."/>
            <person name="Ohm R.A."/>
            <person name="Martin F."/>
            <person name="Silar P."/>
            <person name="Natvig D.O."/>
            <person name="Lalanne C."/>
            <person name="Gautier V."/>
            <person name="Ament-Velasquez S.L."/>
            <person name="Kruys A."/>
            <person name="Hutchinson M.I."/>
            <person name="Powell A.J."/>
            <person name="Barry K."/>
            <person name="Miller A.N."/>
            <person name="Grigoriev I.V."/>
            <person name="Debuchy R."/>
            <person name="Gladieux P."/>
            <person name="Hiltunen Thoren M."/>
            <person name="Johannesson H."/>
        </authorList>
    </citation>
    <scope>NUCLEOTIDE SEQUENCE</scope>
    <source>
        <strain evidence="11">CBS 333.67</strain>
    </source>
</reference>
<protein>
    <submittedName>
        <fullName evidence="11">Cytochrome P450</fullName>
    </submittedName>
</protein>
<name>A0AAJ0GPM3_9PEZI</name>
<dbReference type="PRINTS" id="PR00463">
    <property type="entry name" value="EP450I"/>
</dbReference>
<dbReference type="InterPro" id="IPR050121">
    <property type="entry name" value="Cytochrome_P450_monoxygenase"/>
</dbReference>
<dbReference type="InterPro" id="IPR017972">
    <property type="entry name" value="Cyt_P450_CS"/>
</dbReference>
<evidence type="ECO:0000256" key="4">
    <source>
        <dbReference type="ARBA" id="ARBA00022723"/>
    </source>
</evidence>
<reference evidence="11" key="2">
    <citation type="submission" date="2023-06" db="EMBL/GenBank/DDBJ databases">
        <authorList>
            <consortium name="Lawrence Berkeley National Laboratory"/>
            <person name="Mondo S.J."/>
            <person name="Hensen N."/>
            <person name="Bonometti L."/>
            <person name="Westerberg I."/>
            <person name="Brannstrom I.O."/>
            <person name="Guillou S."/>
            <person name="Cros-Aarteil S."/>
            <person name="Calhoun S."/>
            <person name="Haridas S."/>
            <person name="Kuo A."/>
            <person name="Pangilinan J."/>
            <person name="Riley R."/>
            <person name="Labutti K."/>
            <person name="Andreopoulos B."/>
            <person name="Lipzen A."/>
            <person name="Chen C."/>
            <person name="Yanf M."/>
            <person name="Daum C."/>
            <person name="Ng V."/>
            <person name="Clum A."/>
            <person name="Steindorff A."/>
            <person name="Ohm R."/>
            <person name="Martin F."/>
            <person name="Silar P."/>
            <person name="Natvig D."/>
            <person name="Lalanne C."/>
            <person name="Gautier V."/>
            <person name="Ament-Velasquez S.L."/>
            <person name="Kruys A."/>
            <person name="Hutchinson M.I."/>
            <person name="Powell A.J."/>
            <person name="Barry K."/>
            <person name="Miller A.N."/>
            <person name="Grigoriev I.V."/>
            <person name="Debuchy R."/>
            <person name="Gladieux P."/>
            <person name="Thoren M.H."/>
            <person name="Johannesson H."/>
        </authorList>
    </citation>
    <scope>NUCLEOTIDE SEQUENCE</scope>
    <source>
        <strain evidence="11">CBS 333.67</strain>
    </source>
</reference>
<keyword evidence="10" id="KW-1133">Transmembrane helix</keyword>
<dbReference type="InterPro" id="IPR036396">
    <property type="entry name" value="Cyt_P450_sf"/>
</dbReference>
<organism evidence="11 12">
    <name type="scientific">Chaetomium strumarium</name>
    <dbReference type="NCBI Taxonomy" id="1170767"/>
    <lineage>
        <taxon>Eukaryota</taxon>
        <taxon>Fungi</taxon>
        <taxon>Dikarya</taxon>
        <taxon>Ascomycota</taxon>
        <taxon>Pezizomycotina</taxon>
        <taxon>Sordariomycetes</taxon>
        <taxon>Sordariomycetidae</taxon>
        <taxon>Sordariales</taxon>
        <taxon>Chaetomiaceae</taxon>
        <taxon>Chaetomium</taxon>
    </lineage>
</organism>
<dbReference type="GeneID" id="87888682"/>
<evidence type="ECO:0000313" key="12">
    <source>
        <dbReference type="Proteomes" id="UP001273166"/>
    </source>
</evidence>
<proteinExistence type="inferred from homology"/>